<organism evidence="1">
    <name type="scientific">marine metagenome</name>
    <dbReference type="NCBI Taxonomy" id="408172"/>
    <lineage>
        <taxon>unclassified sequences</taxon>
        <taxon>metagenomes</taxon>
        <taxon>ecological metagenomes</taxon>
    </lineage>
</organism>
<dbReference type="EMBL" id="UINC01004116">
    <property type="protein sequence ID" value="SVA11912.1"/>
    <property type="molecule type" value="Genomic_DNA"/>
</dbReference>
<protein>
    <submittedName>
        <fullName evidence="1">Uncharacterized protein</fullName>
    </submittedName>
</protein>
<accession>A0A381T6U6</accession>
<name>A0A381T6U6_9ZZZZ</name>
<evidence type="ECO:0000313" key="1">
    <source>
        <dbReference type="EMBL" id="SVA11912.1"/>
    </source>
</evidence>
<dbReference type="AlphaFoldDB" id="A0A381T6U6"/>
<reference evidence="1" key="1">
    <citation type="submission" date="2018-05" db="EMBL/GenBank/DDBJ databases">
        <authorList>
            <person name="Lanie J.A."/>
            <person name="Ng W.-L."/>
            <person name="Kazmierczak K.M."/>
            <person name="Andrzejewski T.M."/>
            <person name="Davidsen T.M."/>
            <person name="Wayne K.J."/>
            <person name="Tettelin H."/>
            <person name="Glass J.I."/>
            <person name="Rusch D."/>
            <person name="Podicherti R."/>
            <person name="Tsui H.-C.T."/>
            <person name="Winkler M.E."/>
        </authorList>
    </citation>
    <scope>NUCLEOTIDE SEQUENCE</scope>
</reference>
<gene>
    <name evidence="1" type="ORF">METZ01_LOCUS64766</name>
</gene>
<sequence length="230" mass="23477">MAAIVVNTTDTFEQWRVKTNQLGLDVFDAVRNVHEDLTPALGGDLYLNNTEAGYTGSFDILGTGNINITGNITCTGDIAGADITGTDLTMTGGISGANFSVSSANGNVTGSNWSVDGATGDMTITGNYAGATFSGDLIGTINTATTAITQAAAVNNTTVATTEYVTTGIQNAHGVNLTIDTLADTVISNPQEQDLLMYDSANAKWASGSIVAAGVPNQAFTVAMAVALGY</sequence>
<proteinExistence type="predicted"/>